<dbReference type="EMBL" id="DVLY01000150">
    <property type="protein sequence ID" value="HIT98395.1"/>
    <property type="molecule type" value="Genomic_DNA"/>
</dbReference>
<feature type="chain" id="PRO_5039631677" evidence="1">
    <location>
        <begin position="19"/>
        <end position="321"/>
    </location>
</feature>
<dbReference type="GO" id="GO:0052689">
    <property type="term" value="F:carboxylic ester hydrolase activity"/>
    <property type="evidence" value="ECO:0007669"/>
    <property type="project" value="TreeGrafter"/>
</dbReference>
<organism evidence="3 4">
    <name type="scientific">Candidatus Merdimorpha stercoravium</name>
    <dbReference type="NCBI Taxonomy" id="2840863"/>
    <lineage>
        <taxon>Bacteria</taxon>
        <taxon>Pseudomonadati</taxon>
        <taxon>Bacteroidota</taxon>
        <taxon>Flavobacteriia</taxon>
        <taxon>Flavobacteriales</taxon>
        <taxon>Candidatus Merdimorpha</taxon>
    </lineage>
</organism>
<dbReference type="InterPro" id="IPR029058">
    <property type="entry name" value="AB_hydrolase_fold"/>
</dbReference>
<dbReference type="Pfam" id="PF12146">
    <property type="entry name" value="Hydrolase_4"/>
    <property type="match status" value="1"/>
</dbReference>
<feature type="domain" description="Serine aminopeptidase S33" evidence="2">
    <location>
        <begin position="79"/>
        <end position="212"/>
    </location>
</feature>
<dbReference type="Proteomes" id="UP000824161">
    <property type="component" value="Unassembled WGS sequence"/>
</dbReference>
<evidence type="ECO:0000313" key="4">
    <source>
        <dbReference type="Proteomes" id="UP000824161"/>
    </source>
</evidence>
<accession>A0A9D1HA25</accession>
<gene>
    <name evidence="3" type="ORF">IAC44_06105</name>
</gene>
<dbReference type="PROSITE" id="PS51257">
    <property type="entry name" value="PROKAR_LIPOPROTEIN"/>
    <property type="match status" value="1"/>
</dbReference>
<evidence type="ECO:0000313" key="3">
    <source>
        <dbReference type="EMBL" id="HIT98395.1"/>
    </source>
</evidence>
<dbReference type="PANTHER" id="PTHR43265:SF1">
    <property type="entry name" value="ESTERASE ESTD"/>
    <property type="match status" value="1"/>
</dbReference>
<comment type="caution">
    <text evidence="3">The sequence shown here is derived from an EMBL/GenBank/DDBJ whole genome shotgun (WGS) entry which is preliminary data.</text>
</comment>
<dbReference type="InterPro" id="IPR022742">
    <property type="entry name" value="Hydrolase_4"/>
</dbReference>
<name>A0A9D1HA25_9FLAO</name>
<dbReference type="Gene3D" id="3.40.50.1820">
    <property type="entry name" value="alpha/beta hydrolase"/>
    <property type="match status" value="1"/>
</dbReference>
<reference evidence="3" key="2">
    <citation type="journal article" date="2021" name="PeerJ">
        <title>Extensive microbial diversity within the chicken gut microbiome revealed by metagenomics and culture.</title>
        <authorList>
            <person name="Gilroy R."/>
            <person name="Ravi A."/>
            <person name="Getino M."/>
            <person name="Pursley I."/>
            <person name="Horton D.L."/>
            <person name="Alikhan N.F."/>
            <person name="Baker D."/>
            <person name="Gharbi K."/>
            <person name="Hall N."/>
            <person name="Watson M."/>
            <person name="Adriaenssens E.M."/>
            <person name="Foster-Nyarko E."/>
            <person name="Jarju S."/>
            <person name="Secka A."/>
            <person name="Antonio M."/>
            <person name="Oren A."/>
            <person name="Chaudhuri R.R."/>
            <person name="La Ragione R."/>
            <person name="Hildebrand F."/>
            <person name="Pallen M.J."/>
        </authorList>
    </citation>
    <scope>NUCLEOTIDE SEQUENCE</scope>
    <source>
        <strain evidence="3">1383</strain>
    </source>
</reference>
<dbReference type="InterPro" id="IPR053145">
    <property type="entry name" value="AB_hydrolase_Est10"/>
</dbReference>
<proteinExistence type="predicted"/>
<protein>
    <submittedName>
        <fullName evidence="3">Alpha/beta fold hydrolase</fullName>
    </submittedName>
</protein>
<dbReference type="AlphaFoldDB" id="A0A9D1HA25"/>
<dbReference type="SUPFAM" id="SSF53474">
    <property type="entry name" value="alpha/beta-Hydrolases"/>
    <property type="match status" value="1"/>
</dbReference>
<keyword evidence="1" id="KW-0732">Signal</keyword>
<sequence>MRKILLVMALAAALGCGAAGVEENVELAVNDSIRIRGTLLLPEGTASRAVPMVILVAGSGPTDRDGNNPQMENNSLRMTAEGLAGQGIATLRYDKRGIGASKVAGLQEEQLRFEDYVDDLKGWVARYADDPRFSSVVVLGHSEGSLVALAAAQDNPQVDGLVSVAGAGRRADRLLKEQLGHQSPLLLAAAAPMIDSLQAGHRLGREILPQWSSLFRPSVQPYLISWFGYDPGQLIARVVCPVLVVQGDKDLQVSLADADSLCAARPSARRAVIRGMNHVLKQTDTLDRQAQLIKTYMDPTLPLHPEFVPLVAAFVRTVARP</sequence>
<evidence type="ECO:0000256" key="1">
    <source>
        <dbReference type="SAM" id="SignalP"/>
    </source>
</evidence>
<reference evidence="3" key="1">
    <citation type="submission" date="2020-10" db="EMBL/GenBank/DDBJ databases">
        <authorList>
            <person name="Gilroy R."/>
        </authorList>
    </citation>
    <scope>NUCLEOTIDE SEQUENCE</scope>
    <source>
        <strain evidence="3">1383</strain>
    </source>
</reference>
<dbReference type="PANTHER" id="PTHR43265">
    <property type="entry name" value="ESTERASE ESTD"/>
    <property type="match status" value="1"/>
</dbReference>
<feature type="signal peptide" evidence="1">
    <location>
        <begin position="1"/>
        <end position="18"/>
    </location>
</feature>
<keyword evidence="3" id="KW-0378">Hydrolase</keyword>
<evidence type="ECO:0000259" key="2">
    <source>
        <dbReference type="Pfam" id="PF12146"/>
    </source>
</evidence>